<dbReference type="EMBL" id="CALSGD010001445">
    <property type="protein sequence ID" value="CAH6791968.1"/>
    <property type="molecule type" value="Genomic_DNA"/>
</dbReference>
<dbReference type="GO" id="GO:0006364">
    <property type="term" value="P:rRNA processing"/>
    <property type="evidence" value="ECO:0007669"/>
    <property type="project" value="UniProtKB-KW"/>
</dbReference>
<evidence type="ECO:0000256" key="6">
    <source>
        <dbReference type="ARBA" id="ARBA00022946"/>
    </source>
</evidence>
<name>A0AAU9ZIX3_PHORO</name>
<keyword evidence="5" id="KW-0694">RNA-binding</keyword>
<accession>A0AAU9ZIX3</accession>
<evidence type="ECO:0000256" key="10">
    <source>
        <dbReference type="ARBA" id="ARBA00077581"/>
    </source>
</evidence>
<protein>
    <recommendedName>
        <fullName evidence="9">Transcription termination factor 4, mitochondrial</fullName>
    </recommendedName>
    <alternativeName>
        <fullName evidence="10">Mitochondrial transcription termination factor 4</fullName>
    </alternativeName>
    <alternativeName>
        <fullName evidence="11">mTERF domain-containing protein 2</fullName>
    </alternativeName>
</protein>
<dbReference type="InterPro" id="IPR038538">
    <property type="entry name" value="MTERF_sf"/>
</dbReference>
<dbReference type="PANTHER" id="PTHR13068:SF203">
    <property type="entry name" value="TRANSCRIPTION TERMINATION FACTOR 4, MITOCHONDRIAL"/>
    <property type="match status" value="1"/>
</dbReference>
<evidence type="ECO:0000313" key="13">
    <source>
        <dbReference type="EMBL" id="CAH6791968.1"/>
    </source>
</evidence>
<dbReference type="GO" id="GO:0003723">
    <property type="term" value="F:RNA binding"/>
    <property type="evidence" value="ECO:0007669"/>
    <property type="project" value="UniProtKB-KW"/>
</dbReference>
<dbReference type="AlphaFoldDB" id="A0AAU9ZIX3"/>
<evidence type="ECO:0000256" key="2">
    <source>
        <dbReference type="ARBA" id="ARBA00007692"/>
    </source>
</evidence>
<feature type="compositionally biased region" description="Basic and acidic residues" evidence="12">
    <location>
        <begin position="322"/>
        <end position="332"/>
    </location>
</feature>
<feature type="region of interest" description="Disordered" evidence="12">
    <location>
        <begin position="322"/>
        <end position="347"/>
    </location>
</feature>
<dbReference type="GO" id="GO:0005739">
    <property type="term" value="C:mitochondrion"/>
    <property type="evidence" value="ECO:0007669"/>
    <property type="project" value="UniProtKB-SubCell"/>
</dbReference>
<comment type="caution">
    <text evidence="13">The sequence shown here is derived from an EMBL/GenBank/DDBJ whole genome shotgun (WGS) entry which is preliminary data.</text>
</comment>
<dbReference type="GO" id="GO:0006390">
    <property type="term" value="P:mitochondrial transcription"/>
    <property type="evidence" value="ECO:0007669"/>
    <property type="project" value="TreeGrafter"/>
</dbReference>
<dbReference type="SMART" id="SM00733">
    <property type="entry name" value="Mterf"/>
    <property type="match status" value="4"/>
</dbReference>
<keyword evidence="6" id="KW-0809">Transit peptide</keyword>
<evidence type="ECO:0000256" key="11">
    <source>
        <dbReference type="ARBA" id="ARBA00078040"/>
    </source>
</evidence>
<dbReference type="Pfam" id="PF02536">
    <property type="entry name" value="mTERF"/>
    <property type="match status" value="1"/>
</dbReference>
<evidence type="ECO:0000256" key="4">
    <source>
        <dbReference type="ARBA" id="ARBA00022737"/>
    </source>
</evidence>
<comment type="subcellular location">
    <subcellularLocation>
        <location evidence="1">Mitochondrion</location>
    </subcellularLocation>
</comment>
<sequence length="347" mass="40504">MASLGRQVCEWHRLKALSWACLSRRTPHLREWKGKSPPLFCKLTTVPDGEHLRESSCVRPKKYVLEPEYRTHLVQCPHEEQKTGVEPKPLELEKVTSSLRDMGFDEAHINSLLSIQPSVHPQQLLDIISELLLLGLHPEPVFVAMKKSPQLLKLSTMQMKRRSSYLRKLGLGEGKLKRVLHGCPEVFTMRQRDMDSVVKVLKEKCLFTVQQITELLHRCPGVFQEDPSELEYKFQYAYFRMGLKHLDIVRSDFLQYSITKIKQRHMYLERLGRYQTPDKKGQTQIPNPLLKDILRVSEEEFLARTAYSSAEEFEVFKKLLDQEENESESHASEEEEGEEEEEEEDLL</sequence>
<keyword evidence="4" id="KW-0677">Repeat</keyword>
<dbReference type="PANTHER" id="PTHR13068">
    <property type="entry name" value="CGI-12 PROTEIN-RELATED"/>
    <property type="match status" value="1"/>
</dbReference>
<evidence type="ECO:0000256" key="1">
    <source>
        <dbReference type="ARBA" id="ARBA00004173"/>
    </source>
</evidence>
<evidence type="ECO:0000256" key="7">
    <source>
        <dbReference type="ARBA" id="ARBA00023128"/>
    </source>
</evidence>
<evidence type="ECO:0000256" key="9">
    <source>
        <dbReference type="ARBA" id="ARBA00074722"/>
    </source>
</evidence>
<evidence type="ECO:0000256" key="5">
    <source>
        <dbReference type="ARBA" id="ARBA00022884"/>
    </source>
</evidence>
<evidence type="ECO:0000256" key="12">
    <source>
        <dbReference type="SAM" id="MobiDB-lite"/>
    </source>
</evidence>
<gene>
    <name evidence="13" type="primary">Mterf4</name>
    <name evidence="13" type="ORF">PHOROB_LOCUS9013</name>
</gene>
<keyword evidence="7" id="KW-0496">Mitochondrion</keyword>
<dbReference type="Gene3D" id="1.25.70.10">
    <property type="entry name" value="Transcription termination factor 3, mitochondrial"/>
    <property type="match status" value="1"/>
</dbReference>
<dbReference type="Proteomes" id="UP001152836">
    <property type="component" value="Unassembled WGS sequence"/>
</dbReference>
<dbReference type="GO" id="GO:0061668">
    <property type="term" value="P:mitochondrial ribosome assembly"/>
    <property type="evidence" value="ECO:0007669"/>
    <property type="project" value="TreeGrafter"/>
</dbReference>
<reference evidence="13" key="1">
    <citation type="submission" date="2022-06" db="EMBL/GenBank/DDBJ databases">
        <authorList>
            <person name="Andreotti S."/>
            <person name="Wyler E."/>
        </authorList>
    </citation>
    <scope>NUCLEOTIDE SEQUENCE</scope>
</reference>
<organism evidence="13 14">
    <name type="scientific">Phodopus roborovskii</name>
    <name type="common">Roborovski's desert hamster</name>
    <name type="synonym">Cricetulus roborovskii</name>
    <dbReference type="NCBI Taxonomy" id="109678"/>
    <lineage>
        <taxon>Eukaryota</taxon>
        <taxon>Metazoa</taxon>
        <taxon>Chordata</taxon>
        <taxon>Craniata</taxon>
        <taxon>Vertebrata</taxon>
        <taxon>Euteleostomi</taxon>
        <taxon>Mammalia</taxon>
        <taxon>Eutheria</taxon>
        <taxon>Euarchontoglires</taxon>
        <taxon>Glires</taxon>
        <taxon>Rodentia</taxon>
        <taxon>Myomorpha</taxon>
        <taxon>Muroidea</taxon>
        <taxon>Cricetidae</taxon>
        <taxon>Cricetinae</taxon>
        <taxon>Phodopus</taxon>
    </lineage>
</organism>
<evidence type="ECO:0000256" key="3">
    <source>
        <dbReference type="ARBA" id="ARBA00022552"/>
    </source>
</evidence>
<dbReference type="InterPro" id="IPR003690">
    <property type="entry name" value="MTERF"/>
</dbReference>
<evidence type="ECO:0000313" key="14">
    <source>
        <dbReference type="Proteomes" id="UP001152836"/>
    </source>
</evidence>
<comment type="similarity">
    <text evidence="2">Belongs to the mTERF family.</text>
</comment>
<keyword evidence="3" id="KW-0698">rRNA processing</keyword>
<feature type="compositionally biased region" description="Acidic residues" evidence="12">
    <location>
        <begin position="333"/>
        <end position="347"/>
    </location>
</feature>
<proteinExistence type="inferred from homology"/>
<dbReference type="FunFam" id="1.25.70.10:FF:000011">
    <property type="entry name" value="Mitochondrial transcription termination factor 4"/>
    <property type="match status" value="1"/>
</dbReference>
<evidence type="ECO:0000256" key="8">
    <source>
        <dbReference type="ARBA" id="ARBA00061975"/>
    </source>
</evidence>
<keyword evidence="14" id="KW-1185">Reference proteome</keyword>
<comment type="subunit">
    <text evidence="8">Heterodimer with NSUN4; this interaction may be required for NSUN4 recruitment to the mitochondrial large ribosomal subunit.</text>
</comment>